<dbReference type="Pfam" id="PF00270">
    <property type="entry name" value="DEAD"/>
    <property type="match status" value="1"/>
</dbReference>
<dbReference type="SUPFAM" id="SSF143517">
    <property type="entry name" value="TRCF domain-like"/>
    <property type="match status" value="1"/>
</dbReference>
<evidence type="ECO:0000256" key="11">
    <source>
        <dbReference type="ARBA" id="ARBA00061399"/>
    </source>
</evidence>
<dbReference type="PANTHER" id="PTHR47964:SF1">
    <property type="entry name" value="ATP-DEPENDENT DNA HELICASE HOMOLOG RECG, CHLOROPLASTIC"/>
    <property type="match status" value="1"/>
</dbReference>
<dbReference type="PANTHER" id="PTHR47964">
    <property type="entry name" value="ATP-DEPENDENT DNA HELICASE HOMOLOG RECG, CHLOROPLASTIC"/>
    <property type="match status" value="1"/>
</dbReference>
<dbReference type="EC" id="3.6.4.-" evidence="13"/>
<dbReference type="InterPro" id="IPR027417">
    <property type="entry name" value="P-loop_NTPase"/>
</dbReference>
<dbReference type="SMART" id="SM00490">
    <property type="entry name" value="HELICc"/>
    <property type="match status" value="1"/>
</dbReference>
<dbReference type="GO" id="GO:0016787">
    <property type="term" value="F:hydrolase activity"/>
    <property type="evidence" value="ECO:0007669"/>
    <property type="project" value="UniProtKB-KW"/>
</dbReference>
<proteinExistence type="inferred from homology"/>
<keyword evidence="3 13" id="KW-0547">Nucleotide-binding</keyword>
<dbReference type="InterPro" id="IPR041471">
    <property type="entry name" value="UvrB_inter"/>
</dbReference>
<dbReference type="Gene3D" id="3.40.50.300">
    <property type="entry name" value="P-loop containing nucleotide triphosphate hydrolases"/>
    <property type="match status" value="2"/>
</dbReference>
<accession>A0A3M8AD77</accession>
<protein>
    <recommendedName>
        <fullName evidence="12 13">Transcription-repair-coupling factor</fullName>
        <shortName evidence="13">TRCF</shortName>
        <ecNumber evidence="13">3.6.4.-</ecNumber>
    </recommendedName>
</protein>
<dbReference type="HAMAP" id="MF_00969">
    <property type="entry name" value="TRCF"/>
    <property type="match status" value="1"/>
</dbReference>
<evidence type="ECO:0000256" key="9">
    <source>
        <dbReference type="ARBA" id="ARBA00023204"/>
    </source>
</evidence>
<evidence type="ECO:0000259" key="14">
    <source>
        <dbReference type="PROSITE" id="PS51192"/>
    </source>
</evidence>
<dbReference type="FunFam" id="3.40.50.300:FF:000300">
    <property type="entry name" value="Transcription-repair-coupling factor"/>
    <property type="match status" value="1"/>
</dbReference>
<dbReference type="InterPro" id="IPR005118">
    <property type="entry name" value="TRCF_C"/>
</dbReference>
<comment type="similarity">
    <text evidence="10 13">In the N-terminal section; belongs to the UvrB family.</text>
</comment>
<keyword evidence="8 13" id="KW-0238">DNA-binding</keyword>
<keyword evidence="6" id="KW-0347">Helicase</keyword>
<dbReference type="Gene3D" id="3.40.50.11180">
    <property type="match status" value="1"/>
</dbReference>
<dbReference type="Pfam" id="PF03461">
    <property type="entry name" value="TRCF"/>
    <property type="match status" value="1"/>
</dbReference>
<dbReference type="CDD" id="cd17991">
    <property type="entry name" value="DEXHc_TRCF"/>
    <property type="match status" value="1"/>
</dbReference>
<feature type="domain" description="Helicase C-terminal" evidence="15">
    <location>
        <begin position="878"/>
        <end position="1028"/>
    </location>
</feature>
<dbReference type="InterPro" id="IPR037235">
    <property type="entry name" value="TRCF-like_C_D7"/>
</dbReference>
<gene>
    <name evidence="13 16" type="primary">mfd</name>
    <name evidence="16" type="ORF">EDM22_10235</name>
</gene>
<dbReference type="SUPFAM" id="SSF52540">
    <property type="entry name" value="P-loop containing nucleoside triphosphate hydrolases"/>
    <property type="match status" value="4"/>
</dbReference>
<dbReference type="InterPro" id="IPR011545">
    <property type="entry name" value="DEAD/DEAH_box_helicase_dom"/>
</dbReference>
<dbReference type="EMBL" id="RHHB01000017">
    <property type="protein sequence ID" value="RNB49061.1"/>
    <property type="molecule type" value="Genomic_DNA"/>
</dbReference>
<dbReference type="RefSeq" id="WP_122936956.1">
    <property type="nucleotide sequence ID" value="NZ_JBHSNT010000055.1"/>
</dbReference>
<comment type="similarity">
    <text evidence="11 13">In the C-terminal section; belongs to the helicase family. RecG subfamily.</text>
</comment>
<dbReference type="Gene3D" id="3.30.2060.10">
    <property type="entry name" value="Penicillin-binding protein 1b domain"/>
    <property type="match status" value="1"/>
</dbReference>
<dbReference type="InterPro" id="IPR014001">
    <property type="entry name" value="Helicase_ATP-bd"/>
</dbReference>
<keyword evidence="4 13" id="KW-0227">DNA damage</keyword>
<dbReference type="NCBIfam" id="TIGR00580">
    <property type="entry name" value="mfd"/>
    <property type="match status" value="1"/>
</dbReference>
<dbReference type="AlphaFoldDB" id="A0A3M8AD77"/>
<comment type="subcellular location">
    <subcellularLocation>
        <location evidence="1 13">Cytoplasm</location>
    </subcellularLocation>
</comment>
<organism evidence="16 17">
    <name type="scientific">Agromyces tardus</name>
    <dbReference type="NCBI Taxonomy" id="2583849"/>
    <lineage>
        <taxon>Bacteria</taxon>
        <taxon>Bacillati</taxon>
        <taxon>Actinomycetota</taxon>
        <taxon>Actinomycetes</taxon>
        <taxon>Micrococcales</taxon>
        <taxon>Microbacteriaceae</taxon>
        <taxon>Agromyces</taxon>
    </lineage>
</organism>
<dbReference type="Proteomes" id="UP000275048">
    <property type="component" value="Unassembled WGS sequence"/>
</dbReference>
<dbReference type="InterPro" id="IPR036101">
    <property type="entry name" value="CarD-like/TRCF_RID_sf"/>
</dbReference>
<dbReference type="FunFam" id="3.40.50.300:FF:000546">
    <property type="entry name" value="Transcription-repair-coupling factor"/>
    <property type="match status" value="1"/>
</dbReference>
<feature type="domain" description="Helicase ATP-binding" evidence="14">
    <location>
        <begin position="692"/>
        <end position="853"/>
    </location>
</feature>
<comment type="caution">
    <text evidence="16">The sequence shown here is derived from an EMBL/GenBank/DDBJ whole genome shotgun (WGS) entry which is preliminary data.</text>
</comment>
<comment type="function">
    <text evidence="13">Couples transcription and DNA repair by recognizing RNA polymerase (RNAP) stalled at DNA lesions. Mediates ATP-dependent release of RNAP and its truncated transcript from the DNA, and recruitment of nucleotide excision repair machinery to the damaged site.</text>
</comment>
<evidence type="ECO:0000256" key="8">
    <source>
        <dbReference type="ARBA" id="ARBA00023125"/>
    </source>
</evidence>
<keyword evidence="9 13" id="KW-0234">DNA repair</keyword>
<evidence type="ECO:0000256" key="3">
    <source>
        <dbReference type="ARBA" id="ARBA00022741"/>
    </source>
</evidence>
<dbReference type="GO" id="GO:0000716">
    <property type="term" value="P:transcription-coupled nucleotide-excision repair, DNA damage recognition"/>
    <property type="evidence" value="ECO:0007669"/>
    <property type="project" value="UniProtKB-UniRule"/>
</dbReference>
<keyword evidence="17" id="KW-1185">Reference proteome</keyword>
<dbReference type="Pfam" id="PF17757">
    <property type="entry name" value="UvrB_inter"/>
    <property type="match status" value="1"/>
</dbReference>
<dbReference type="PROSITE" id="PS51194">
    <property type="entry name" value="HELICASE_CTER"/>
    <property type="match status" value="1"/>
</dbReference>
<evidence type="ECO:0000259" key="15">
    <source>
        <dbReference type="PROSITE" id="PS51194"/>
    </source>
</evidence>
<dbReference type="Gene3D" id="2.40.10.170">
    <property type="match status" value="1"/>
</dbReference>
<evidence type="ECO:0000313" key="16">
    <source>
        <dbReference type="EMBL" id="RNB49061.1"/>
    </source>
</evidence>
<dbReference type="InterPro" id="IPR047112">
    <property type="entry name" value="RecG/Mfd"/>
</dbReference>
<dbReference type="GO" id="GO:0006355">
    <property type="term" value="P:regulation of DNA-templated transcription"/>
    <property type="evidence" value="ECO:0007669"/>
    <property type="project" value="UniProtKB-UniRule"/>
</dbReference>
<dbReference type="Gene3D" id="3.90.1150.50">
    <property type="entry name" value="Transcription-repair-coupling factor, D7 domain"/>
    <property type="match status" value="1"/>
</dbReference>
<dbReference type="OrthoDB" id="9804325at2"/>
<name>A0A3M8AD77_9MICO</name>
<keyword evidence="2 13" id="KW-0963">Cytoplasm</keyword>
<dbReference type="GO" id="GO:0005737">
    <property type="term" value="C:cytoplasm"/>
    <property type="evidence" value="ECO:0007669"/>
    <property type="project" value="UniProtKB-SubCell"/>
</dbReference>
<evidence type="ECO:0000256" key="5">
    <source>
        <dbReference type="ARBA" id="ARBA00022801"/>
    </source>
</evidence>
<keyword evidence="7 13" id="KW-0067">ATP-binding</keyword>
<dbReference type="GO" id="GO:0003678">
    <property type="term" value="F:DNA helicase activity"/>
    <property type="evidence" value="ECO:0007669"/>
    <property type="project" value="TreeGrafter"/>
</dbReference>
<keyword evidence="5 13" id="KW-0378">Hydrolase</keyword>
<evidence type="ECO:0000313" key="17">
    <source>
        <dbReference type="Proteomes" id="UP000275048"/>
    </source>
</evidence>
<evidence type="ECO:0000256" key="1">
    <source>
        <dbReference type="ARBA" id="ARBA00004496"/>
    </source>
</evidence>
<dbReference type="Pfam" id="PF02559">
    <property type="entry name" value="CarD_TRCF_RID"/>
    <property type="match status" value="1"/>
</dbReference>
<dbReference type="SUPFAM" id="SSF141259">
    <property type="entry name" value="CarD-like"/>
    <property type="match status" value="1"/>
</dbReference>
<dbReference type="InterPro" id="IPR004576">
    <property type="entry name" value="Mfd"/>
</dbReference>
<evidence type="ECO:0000256" key="13">
    <source>
        <dbReference type="HAMAP-Rule" id="MF_00969"/>
    </source>
</evidence>
<sequence length="1233" mass="133422">MILQGLNAALSRASTIDRALAEARRNADFSAPAGLDVPLLAALLTRRVEAGLPAALFVVTATSREGESVRASLAPYLDGAEILEFPAWETLPHERLSPSAETVGRRLHALRRMHDWAAAGSRHPLVVVASVRSALQPLADNLAGLAPIELVKGGRGHDLSAIAAQLVDLAYSRVDMVSRRGEFAVRGGILDVFPPTADHPVRVEFFGDEVDELRAFSVADQRSLPQVVERVSLAPSRELLLTEPVRQRAREMVHEFPSLSGMLERIAEGIPVEGMESLAPALLERLVPVTHYLPAGAAVAVLAPERVASRAVSLGETNREFLSAAWTAATAGAEAPIDLAAGDFLTMRDLRESALFSAPGEPDAQRVWWTFSSFDQGDAAEVVSAAGGAAGGAAAAVAGAPGPDAAYVRVAANAMPSFQGNVEGAIAHAAERLAEGWSVVVASAGHGLVERARDVLAEHGLAARIVDAVPATLEPGVAFLVQAEAARGFEVPEAKVALISEAEFYGRSAGYDPRQGKKLASRRRNVVDPLQLKAGDYVVHQTHGIGRFVEMVQRQVATGSRPTGPSRTAGIAQAPTAVREYLVLEYAPSKRGQPGDKLFVPTDQLDLLSRYVGGEAPSLSRMGGSDWAQAKSKARRAVRDIAVELVKLYSARMAAKGHAFGPDTPWQHELEEAFPFAETPDQLQTIDEVKADMERPIPMDRLLAGDVGFGKTEVAVRAAFKAIQDGKQVAMLVPTTLLVRQHLETFNERFAGFPVHVRALSRFQTDKEVRETVAGLADGTIDMVIGTHRILTEQIRFKDVGLLIIDEEQRFGVEHKDALKKLKTNVDILAMSATPIPRTLEMAVTGIREMSTLATPPEDRHPILTFVGPYSDQQVAAAIRREMLREGQVFFVHNRVSSINRVAAQISELVPEARIAVAHGQLNEHVLEQIVVDFWERKFDVLVSTTIIETGLDITNANTIIIDRADKYGLSQLHQLRGRVGRGRERAYAYFLWDPLKPLSETAHDRLDTIAANNELGSGMQVALKDLEIRGAGNLLGAEQAGHIAGVGFDLYLRMIGEAVSAFRGDVAEGQTELRLELPVDAHIPEEYVDSERLRLEAYQKLSAASGPAARDEQIDQVLEELVDRYGEPPEAVVNLIAISRLRRHAQRAGLSDVIATGSKLRIAPANIPDSRRVRLERMYPGARHFAQNDVILVPFPVVNGELPGDADLIDWVSRLVTAIFPLPEAAEASATA</sequence>
<dbReference type="SMART" id="SM01058">
    <property type="entry name" value="CarD_TRCF"/>
    <property type="match status" value="1"/>
</dbReference>
<evidence type="ECO:0000256" key="6">
    <source>
        <dbReference type="ARBA" id="ARBA00022806"/>
    </source>
</evidence>
<dbReference type="GO" id="GO:0003684">
    <property type="term" value="F:damaged DNA binding"/>
    <property type="evidence" value="ECO:0007669"/>
    <property type="project" value="InterPro"/>
</dbReference>
<dbReference type="SMART" id="SM00487">
    <property type="entry name" value="DEXDc"/>
    <property type="match status" value="1"/>
</dbReference>
<dbReference type="SMART" id="SM00982">
    <property type="entry name" value="TRCF"/>
    <property type="match status" value="1"/>
</dbReference>
<dbReference type="GO" id="GO:0005524">
    <property type="term" value="F:ATP binding"/>
    <property type="evidence" value="ECO:0007669"/>
    <property type="project" value="UniProtKB-UniRule"/>
</dbReference>
<dbReference type="InterPro" id="IPR001650">
    <property type="entry name" value="Helicase_C-like"/>
</dbReference>
<evidence type="ECO:0000256" key="10">
    <source>
        <dbReference type="ARBA" id="ARBA00061104"/>
    </source>
</evidence>
<evidence type="ECO:0000256" key="2">
    <source>
        <dbReference type="ARBA" id="ARBA00022490"/>
    </source>
</evidence>
<evidence type="ECO:0000256" key="4">
    <source>
        <dbReference type="ARBA" id="ARBA00022763"/>
    </source>
</evidence>
<dbReference type="Pfam" id="PF00271">
    <property type="entry name" value="Helicase_C"/>
    <property type="match status" value="1"/>
</dbReference>
<evidence type="ECO:0000256" key="7">
    <source>
        <dbReference type="ARBA" id="ARBA00022840"/>
    </source>
</evidence>
<evidence type="ECO:0000256" key="12">
    <source>
        <dbReference type="ARBA" id="ARBA00070128"/>
    </source>
</evidence>
<reference evidence="16 17" key="1">
    <citation type="submission" date="2018-10" db="EMBL/GenBank/DDBJ databases">
        <title>Isolation, diversity and antibacterial activity of antinobacteria from the wheat rhizosphere soil.</title>
        <authorList>
            <person name="Sun T."/>
        </authorList>
    </citation>
    <scope>NUCLEOTIDE SEQUENCE [LARGE SCALE GENOMIC DNA]</scope>
    <source>
        <strain evidence="16 17">SJ-23</strain>
    </source>
</reference>
<dbReference type="InterPro" id="IPR003711">
    <property type="entry name" value="CarD-like/TRCF_RID"/>
</dbReference>
<dbReference type="PROSITE" id="PS51192">
    <property type="entry name" value="HELICASE_ATP_BIND_1"/>
    <property type="match status" value="1"/>
</dbReference>